<dbReference type="Pfam" id="PF00135">
    <property type="entry name" value="COesterase"/>
    <property type="match status" value="1"/>
</dbReference>
<dbReference type="InterPro" id="IPR002018">
    <property type="entry name" value="CarbesteraseB"/>
</dbReference>
<name>A0A914E6R9_9BILA</name>
<feature type="domain" description="Carboxylesterase type B" evidence="1">
    <location>
        <begin position="17"/>
        <end position="132"/>
    </location>
</feature>
<keyword evidence="2" id="KW-1185">Reference proteome</keyword>
<evidence type="ECO:0000313" key="3">
    <source>
        <dbReference type="WBParaSite" id="ACRNAN_scaffold5813.g13982.t1"/>
    </source>
</evidence>
<sequence>VFTGAAFTGYTTRDIGYYLNNNNTEVYAYEFDYPSYVGYYGAKLKGYEDVVPHGAEIPFVWMRESDWQQAIKNGTVVPTDLPVGNFFGEAWTNFAKFGRPTLDGSWQPVSSATEQNYLSINATNVMKNLYRNIDRVIWNQAIPSQVGNWPPETPDYNNGTQPKEVPSDLSCVLSGIGFELSEQQQSILKNMIGVSRYNN</sequence>
<dbReference type="InterPro" id="IPR029058">
    <property type="entry name" value="AB_hydrolase_fold"/>
</dbReference>
<dbReference type="AlphaFoldDB" id="A0A914E6R9"/>
<dbReference type="Proteomes" id="UP000887540">
    <property type="component" value="Unplaced"/>
</dbReference>
<dbReference type="Gene3D" id="3.40.50.1820">
    <property type="entry name" value="alpha/beta hydrolase"/>
    <property type="match status" value="1"/>
</dbReference>
<dbReference type="PANTHER" id="PTHR11559">
    <property type="entry name" value="CARBOXYLESTERASE"/>
    <property type="match status" value="1"/>
</dbReference>
<dbReference type="SUPFAM" id="SSF53474">
    <property type="entry name" value="alpha/beta-Hydrolases"/>
    <property type="match status" value="1"/>
</dbReference>
<protein>
    <submittedName>
        <fullName evidence="3">Carboxylesterase type B domain-containing protein</fullName>
    </submittedName>
</protein>
<dbReference type="WBParaSite" id="ACRNAN_scaffold5813.g13982.t1">
    <property type="protein sequence ID" value="ACRNAN_scaffold5813.g13982.t1"/>
    <property type="gene ID" value="ACRNAN_scaffold5813.g13982"/>
</dbReference>
<organism evidence="2 3">
    <name type="scientific">Acrobeloides nanus</name>
    <dbReference type="NCBI Taxonomy" id="290746"/>
    <lineage>
        <taxon>Eukaryota</taxon>
        <taxon>Metazoa</taxon>
        <taxon>Ecdysozoa</taxon>
        <taxon>Nematoda</taxon>
        <taxon>Chromadorea</taxon>
        <taxon>Rhabditida</taxon>
        <taxon>Tylenchina</taxon>
        <taxon>Cephalobomorpha</taxon>
        <taxon>Cephaloboidea</taxon>
        <taxon>Cephalobidae</taxon>
        <taxon>Acrobeloides</taxon>
    </lineage>
</organism>
<reference evidence="3" key="1">
    <citation type="submission" date="2022-11" db="UniProtKB">
        <authorList>
            <consortium name="WormBaseParasite"/>
        </authorList>
    </citation>
    <scope>IDENTIFICATION</scope>
</reference>
<dbReference type="InterPro" id="IPR050309">
    <property type="entry name" value="Type-B_Carboxylest/Lipase"/>
</dbReference>
<proteinExistence type="predicted"/>
<evidence type="ECO:0000313" key="2">
    <source>
        <dbReference type="Proteomes" id="UP000887540"/>
    </source>
</evidence>
<accession>A0A914E6R9</accession>
<evidence type="ECO:0000259" key="1">
    <source>
        <dbReference type="Pfam" id="PF00135"/>
    </source>
</evidence>